<keyword evidence="2" id="KW-0808">Transferase</keyword>
<dbReference type="RefSeq" id="WP_055397576.1">
    <property type="nucleotide sequence ID" value="NZ_JAMXAX010000079.1"/>
</dbReference>
<evidence type="ECO:0000313" key="2">
    <source>
        <dbReference type="EMBL" id="MFC3933912.1"/>
    </source>
</evidence>
<proteinExistence type="predicted"/>
<dbReference type="GO" id="GO:0016740">
    <property type="term" value="F:transferase activity"/>
    <property type="evidence" value="ECO:0007669"/>
    <property type="project" value="UniProtKB-KW"/>
</dbReference>
<sequence length="473" mass="52227">MNATDSNATKNQRSWRIGIFGTFDVENYGDLLFPIIAELELSRRLGSVELTPFSYHAKSSEDWPYGVESLAELPRMASDLDAILIGGGFIVRFDKFIAPGYGPPATWIHHPTGYWLAPALMGAQHGVPVIWNAPGMHCNEIPDWSHPLLSLALDSSAHIAVRDEPSKTALRPFVEPQRVHVMPDTAFSIGRCLKSHAATDEAAAIRDALGLKAPYLVIQATQNLERLTDYLKKFRTELPNLSVLLLRLGPVLCDHESFIDSELPGTFCLSEWPSPMVLAALIGESEAVAGHSYHLAITALSCGVPVFSSSDLTQGKFTALSRYDTVHPLPPAGCDDPQWLSQRIGRKEPSHAVVEANDILENYWNHVAAVVRAGKTDSMATMNAFWMSLPGILEHGQRQAGTGDPESADHLRDLEARLMGCEHLLGEARAQLSQATQRSFDLETQLLEMHKSMSWKTTAPLRRAWRWLQDLSA</sequence>
<protein>
    <submittedName>
        <fullName evidence="2">Polysaccharide pyruvyl transferase family protein</fullName>
    </submittedName>
</protein>
<organism evidence="2 3">
    <name type="scientific">Acidovorax facilis</name>
    <dbReference type="NCBI Taxonomy" id="12917"/>
    <lineage>
        <taxon>Bacteria</taxon>
        <taxon>Pseudomonadati</taxon>
        <taxon>Pseudomonadota</taxon>
        <taxon>Betaproteobacteria</taxon>
        <taxon>Burkholderiales</taxon>
        <taxon>Comamonadaceae</taxon>
        <taxon>Acidovorax</taxon>
    </lineage>
</organism>
<evidence type="ECO:0000313" key="3">
    <source>
        <dbReference type="Proteomes" id="UP001595693"/>
    </source>
</evidence>
<comment type="caution">
    <text evidence="2">The sequence shown here is derived from an EMBL/GenBank/DDBJ whole genome shotgun (WGS) entry which is preliminary data.</text>
</comment>
<evidence type="ECO:0000259" key="1">
    <source>
        <dbReference type="Pfam" id="PF04230"/>
    </source>
</evidence>
<keyword evidence="3" id="KW-1185">Reference proteome</keyword>
<dbReference type="Proteomes" id="UP001595693">
    <property type="component" value="Unassembled WGS sequence"/>
</dbReference>
<reference evidence="3" key="1">
    <citation type="journal article" date="2019" name="Int. J. Syst. Evol. Microbiol.">
        <title>The Global Catalogue of Microorganisms (GCM) 10K type strain sequencing project: providing services to taxonomists for standard genome sequencing and annotation.</title>
        <authorList>
            <consortium name="The Broad Institute Genomics Platform"/>
            <consortium name="The Broad Institute Genome Sequencing Center for Infectious Disease"/>
            <person name="Wu L."/>
            <person name="Ma J."/>
        </authorList>
    </citation>
    <scope>NUCLEOTIDE SEQUENCE [LARGE SCALE GENOMIC DNA]</scope>
    <source>
        <strain evidence="3">CCUG 2113</strain>
    </source>
</reference>
<name>A0ABV8D6E6_9BURK</name>
<feature type="domain" description="Polysaccharide pyruvyl transferase" evidence="1">
    <location>
        <begin position="27"/>
        <end position="307"/>
    </location>
</feature>
<dbReference type="Pfam" id="PF04230">
    <property type="entry name" value="PS_pyruv_trans"/>
    <property type="match status" value="1"/>
</dbReference>
<gene>
    <name evidence="2" type="ORF">ACFOW3_04655</name>
</gene>
<dbReference type="InterPro" id="IPR007345">
    <property type="entry name" value="Polysacch_pyruvyl_Trfase"/>
</dbReference>
<dbReference type="SUPFAM" id="SSF53756">
    <property type="entry name" value="UDP-Glycosyltransferase/glycogen phosphorylase"/>
    <property type="match status" value="1"/>
</dbReference>
<accession>A0ABV8D6E6</accession>
<dbReference type="EMBL" id="JBHSAJ010000008">
    <property type="protein sequence ID" value="MFC3933912.1"/>
    <property type="molecule type" value="Genomic_DNA"/>
</dbReference>